<dbReference type="Pfam" id="PF07714">
    <property type="entry name" value="PK_Tyr_Ser-Thr"/>
    <property type="match status" value="1"/>
</dbReference>
<dbReference type="HOGENOM" id="CLU_000288_43_5_1"/>
<proteinExistence type="predicted"/>
<reference evidence="20" key="2">
    <citation type="submission" date="2013-04" db="UniProtKB">
        <authorList>
            <consortium name="EnsemblPlants"/>
        </authorList>
    </citation>
    <scope>IDENTIFICATION</scope>
</reference>
<evidence type="ECO:0000256" key="1">
    <source>
        <dbReference type="ARBA" id="ARBA00004479"/>
    </source>
</evidence>
<keyword evidence="7 15" id="KW-0547">Nucleotide-binding</keyword>
<dbReference type="eggNOG" id="ENOG502RMXX">
    <property type="taxonomic scope" value="Eukaryota"/>
</dbReference>
<feature type="binding site" evidence="15">
    <location>
        <position position="491"/>
    </location>
    <ligand>
        <name>ATP</name>
        <dbReference type="ChEBI" id="CHEBI:30616"/>
    </ligand>
</feature>
<evidence type="ECO:0000256" key="17">
    <source>
        <dbReference type="SAM" id="SignalP"/>
    </source>
</evidence>
<dbReference type="SMART" id="SM00179">
    <property type="entry name" value="EGF_CA"/>
    <property type="match status" value="1"/>
</dbReference>
<dbReference type="KEGG" id="obr:102702969"/>
<dbReference type="InterPro" id="IPR025287">
    <property type="entry name" value="WAK_GUB"/>
</dbReference>
<evidence type="ECO:0000256" key="8">
    <source>
        <dbReference type="ARBA" id="ARBA00022777"/>
    </source>
</evidence>
<keyword evidence="13" id="KW-0325">Glycoprotein</keyword>
<evidence type="ECO:0000259" key="18">
    <source>
        <dbReference type="PROSITE" id="PS50011"/>
    </source>
</evidence>
<organism evidence="20">
    <name type="scientific">Oryza brachyantha</name>
    <name type="common">malo sina</name>
    <dbReference type="NCBI Taxonomy" id="4533"/>
    <lineage>
        <taxon>Eukaryota</taxon>
        <taxon>Viridiplantae</taxon>
        <taxon>Streptophyta</taxon>
        <taxon>Embryophyta</taxon>
        <taxon>Tracheophyta</taxon>
        <taxon>Spermatophyta</taxon>
        <taxon>Magnoliopsida</taxon>
        <taxon>Liliopsida</taxon>
        <taxon>Poales</taxon>
        <taxon>Poaceae</taxon>
        <taxon>BOP clade</taxon>
        <taxon>Oryzoideae</taxon>
        <taxon>Oryzeae</taxon>
        <taxon>Oryzinae</taxon>
        <taxon>Oryza</taxon>
    </lineage>
</organism>
<dbReference type="GO" id="GO:0030247">
    <property type="term" value="F:polysaccharide binding"/>
    <property type="evidence" value="ECO:0007669"/>
    <property type="project" value="InterPro"/>
</dbReference>
<dbReference type="InterPro" id="IPR045274">
    <property type="entry name" value="WAK-like"/>
</dbReference>
<evidence type="ECO:0000256" key="5">
    <source>
        <dbReference type="ARBA" id="ARBA00022692"/>
    </source>
</evidence>
<dbReference type="SUPFAM" id="SSF56112">
    <property type="entry name" value="Protein kinase-like (PK-like)"/>
    <property type="match status" value="1"/>
</dbReference>
<dbReference type="PANTHER" id="PTHR27005:SF215">
    <property type="entry name" value="OS09G0562600 PROTEIN"/>
    <property type="match status" value="1"/>
</dbReference>
<keyword evidence="10 16" id="KW-1133">Transmembrane helix</keyword>
<evidence type="ECO:0000256" key="9">
    <source>
        <dbReference type="ARBA" id="ARBA00022840"/>
    </source>
</evidence>
<evidence type="ECO:0000313" key="21">
    <source>
        <dbReference type="Proteomes" id="UP000006038"/>
    </source>
</evidence>
<dbReference type="GO" id="GO:0004674">
    <property type="term" value="F:protein serine/threonine kinase activity"/>
    <property type="evidence" value="ECO:0007669"/>
    <property type="project" value="UniProtKB-KW"/>
</dbReference>
<dbReference type="InterPro" id="IPR000742">
    <property type="entry name" value="EGF"/>
</dbReference>
<evidence type="ECO:0000256" key="11">
    <source>
        <dbReference type="ARBA" id="ARBA00023136"/>
    </source>
</evidence>
<dbReference type="InterPro" id="IPR000719">
    <property type="entry name" value="Prot_kinase_dom"/>
</dbReference>
<dbReference type="FunFam" id="1.10.510.10:FF:000084">
    <property type="entry name" value="Wall-associated receptor kinase 2"/>
    <property type="match status" value="1"/>
</dbReference>
<dbReference type="InterPro" id="IPR011009">
    <property type="entry name" value="Kinase-like_dom_sf"/>
</dbReference>
<gene>
    <name evidence="20" type="primary">LOC102702969</name>
</gene>
<evidence type="ECO:0000256" key="3">
    <source>
        <dbReference type="ARBA" id="ARBA00022536"/>
    </source>
</evidence>
<dbReference type="PROSITE" id="PS00107">
    <property type="entry name" value="PROTEIN_KINASE_ATP"/>
    <property type="match status" value="1"/>
</dbReference>
<dbReference type="Gramene" id="OB09G26310.1">
    <property type="protein sequence ID" value="OB09G26310.1"/>
    <property type="gene ID" value="OB09G26310"/>
</dbReference>
<dbReference type="PROSITE" id="PS00010">
    <property type="entry name" value="ASX_HYDROXYL"/>
    <property type="match status" value="1"/>
</dbReference>
<dbReference type="GO" id="GO:0005886">
    <property type="term" value="C:plasma membrane"/>
    <property type="evidence" value="ECO:0007669"/>
    <property type="project" value="TreeGrafter"/>
</dbReference>
<evidence type="ECO:0008006" key="22">
    <source>
        <dbReference type="Google" id="ProtNLM"/>
    </source>
</evidence>
<dbReference type="SUPFAM" id="SSF57196">
    <property type="entry name" value="EGF/Laminin"/>
    <property type="match status" value="1"/>
</dbReference>
<dbReference type="InterPro" id="IPR049883">
    <property type="entry name" value="NOTCH1_EGF-like"/>
</dbReference>
<evidence type="ECO:0000256" key="14">
    <source>
        <dbReference type="PROSITE-ProRule" id="PRU00076"/>
    </source>
</evidence>
<evidence type="ECO:0000259" key="19">
    <source>
        <dbReference type="PROSITE" id="PS50026"/>
    </source>
</evidence>
<feature type="chain" id="PRO_5003774614" description="Protein kinase domain-containing protein" evidence="17">
    <location>
        <begin position="27"/>
        <end position="789"/>
    </location>
</feature>
<dbReference type="InterPro" id="IPR001881">
    <property type="entry name" value="EGF-like_Ca-bd_dom"/>
</dbReference>
<keyword evidence="21" id="KW-1185">Reference proteome</keyword>
<keyword evidence="3 14" id="KW-0245">EGF-like domain</keyword>
<reference evidence="20" key="1">
    <citation type="journal article" date="2013" name="Nat. Commun.">
        <title>Whole-genome sequencing of Oryza brachyantha reveals mechanisms underlying Oryza genome evolution.</title>
        <authorList>
            <person name="Chen J."/>
            <person name="Huang Q."/>
            <person name="Gao D."/>
            <person name="Wang J."/>
            <person name="Lang Y."/>
            <person name="Liu T."/>
            <person name="Li B."/>
            <person name="Bai Z."/>
            <person name="Luis Goicoechea J."/>
            <person name="Liang C."/>
            <person name="Chen C."/>
            <person name="Zhang W."/>
            <person name="Sun S."/>
            <person name="Liao Y."/>
            <person name="Zhang X."/>
            <person name="Yang L."/>
            <person name="Song C."/>
            <person name="Wang M."/>
            <person name="Shi J."/>
            <person name="Liu G."/>
            <person name="Liu J."/>
            <person name="Zhou H."/>
            <person name="Zhou W."/>
            <person name="Yu Q."/>
            <person name="An N."/>
            <person name="Chen Y."/>
            <person name="Cai Q."/>
            <person name="Wang B."/>
            <person name="Liu B."/>
            <person name="Min J."/>
            <person name="Huang Y."/>
            <person name="Wu H."/>
            <person name="Li Z."/>
            <person name="Zhang Y."/>
            <person name="Yin Y."/>
            <person name="Song W."/>
            <person name="Jiang J."/>
            <person name="Jackson S.A."/>
            <person name="Wing R.A."/>
            <person name="Wang J."/>
            <person name="Chen M."/>
        </authorList>
    </citation>
    <scope>NUCLEOTIDE SEQUENCE [LARGE SCALE GENOMIC DNA]</scope>
    <source>
        <strain evidence="20">cv. IRGC 101232</strain>
    </source>
</reference>
<comment type="caution">
    <text evidence="14">Lacks conserved residue(s) required for the propagation of feature annotation.</text>
</comment>
<dbReference type="Pfam" id="PF13947">
    <property type="entry name" value="GUB_WAK_bind"/>
    <property type="match status" value="1"/>
</dbReference>
<dbReference type="EnsemblPlants" id="OB09G26310.1">
    <property type="protein sequence ID" value="OB09G26310.1"/>
    <property type="gene ID" value="OB09G26310"/>
</dbReference>
<keyword evidence="9 15" id="KW-0067">ATP-binding</keyword>
<keyword evidence="6 17" id="KW-0732">Signal</keyword>
<keyword evidence="5 16" id="KW-0812">Transmembrane</keyword>
<dbReference type="PROSITE" id="PS00108">
    <property type="entry name" value="PROTEIN_KINASE_ST"/>
    <property type="match status" value="1"/>
</dbReference>
<evidence type="ECO:0000256" key="16">
    <source>
        <dbReference type="SAM" id="Phobius"/>
    </source>
</evidence>
<evidence type="ECO:0000256" key="10">
    <source>
        <dbReference type="ARBA" id="ARBA00022989"/>
    </source>
</evidence>
<keyword evidence="12" id="KW-1015">Disulfide bond</keyword>
<feature type="domain" description="EGF-like" evidence="19">
    <location>
        <begin position="332"/>
        <end position="369"/>
    </location>
</feature>
<evidence type="ECO:0000256" key="15">
    <source>
        <dbReference type="PROSITE-ProRule" id="PRU10141"/>
    </source>
</evidence>
<keyword evidence="2" id="KW-0723">Serine/threonine-protein kinase</keyword>
<dbReference type="Gene3D" id="3.30.200.20">
    <property type="entry name" value="Phosphorylase Kinase, domain 1"/>
    <property type="match status" value="1"/>
</dbReference>
<dbReference type="GO" id="GO:0005524">
    <property type="term" value="F:ATP binding"/>
    <property type="evidence" value="ECO:0007669"/>
    <property type="project" value="UniProtKB-UniRule"/>
</dbReference>
<dbReference type="STRING" id="4533.J3N052"/>
<accession>J3N052</accession>
<dbReference type="FunFam" id="3.30.200.20:FF:000043">
    <property type="entry name" value="Wall-associated receptor kinase 2"/>
    <property type="match status" value="1"/>
</dbReference>
<keyword evidence="4" id="KW-0808">Transferase</keyword>
<dbReference type="AlphaFoldDB" id="J3N052"/>
<feature type="domain" description="Protein kinase" evidence="18">
    <location>
        <begin position="462"/>
        <end position="730"/>
    </location>
</feature>
<dbReference type="InterPro" id="IPR018097">
    <property type="entry name" value="EGF_Ca-bd_CS"/>
</dbReference>
<dbReference type="Pfam" id="PF07645">
    <property type="entry name" value="EGF_CA"/>
    <property type="match status" value="1"/>
</dbReference>
<keyword evidence="8" id="KW-0418">Kinase</keyword>
<dbReference type="PROSITE" id="PS50026">
    <property type="entry name" value="EGF_3"/>
    <property type="match status" value="1"/>
</dbReference>
<dbReference type="InterPro" id="IPR017441">
    <property type="entry name" value="Protein_kinase_ATP_BS"/>
</dbReference>
<dbReference type="InterPro" id="IPR008271">
    <property type="entry name" value="Ser/Thr_kinase_AS"/>
</dbReference>
<keyword evidence="11 16" id="KW-0472">Membrane</keyword>
<feature type="transmembrane region" description="Helical" evidence="16">
    <location>
        <begin position="387"/>
        <end position="410"/>
    </location>
</feature>
<dbReference type="PROSITE" id="PS01187">
    <property type="entry name" value="EGF_CA"/>
    <property type="match status" value="1"/>
</dbReference>
<evidence type="ECO:0000256" key="4">
    <source>
        <dbReference type="ARBA" id="ARBA00022679"/>
    </source>
</evidence>
<evidence type="ECO:0000256" key="13">
    <source>
        <dbReference type="ARBA" id="ARBA00023180"/>
    </source>
</evidence>
<evidence type="ECO:0000256" key="6">
    <source>
        <dbReference type="ARBA" id="ARBA00022729"/>
    </source>
</evidence>
<dbReference type="CDD" id="cd00054">
    <property type="entry name" value="EGF_CA"/>
    <property type="match status" value="1"/>
</dbReference>
<dbReference type="FunFam" id="2.10.25.10:FF:000355">
    <property type="entry name" value="Wall-associated receptor kinase 3"/>
    <property type="match status" value="1"/>
</dbReference>
<comment type="subcellular location">
    <subcellularLocation>
        <location evidence="1">Membrane</location>
        <topology evidence="1">Single-pass type I membrane protein</topology>
    </subcellularLocation>
</comment>
<dbReference type="GeneID" id="102702969"/>
<name>J3N052_ORYBR</name>
<dbReference type="Proteomes" id="UP000006038">
    <property type="component" value="Chromosome 9"/>
</dbReference>
<dbReference type="OrthoDB" id="664115at2759"/>
<dbReference type="Gene3D" id="2.10.25.10">
    <property type="entry name" value="Laminin"/>
    <property type="match status" value="1"/>
</dbReference>
<dbReference type="GO" id="GO:0005509">
    <property type="term" value="F:calcium ion binding"/>
    <property type="evidence" value="ECO:0007669"/>
    <property type="project" value="InterPro"/>
</dbReference>
<dbReference type="OMA" id="QRNGCFR"/>
<dbReference type="PANTHER" id="PTHR27005">
    <property type="entry name" value="WALL-ASSOCIATED RECEPTOR KINASE-LIKE 21"/>
    <property type="match status" value="1"/>
</dbReference>
<dbReference type="GO" id="GO:0007166">
    <property type="term" value="P:cell surface receptor signaling pathway"/>
    <property type="evidence" value="ECO:0007669"/>
    <property type="project" value="InterPro"/>
</dbReference>
<sequence>MAWSIPRRGLFAAALVVMAMQHAVAGAGVVRPECPATCGDVAVPFPFGIGTGCHHSAGFNLTCDRSSDPPRLLLGDAGAFQVLNVSIANATVRAARVGGINITYGGNTSSADEGRGAWRGLGNGWPFTLSEDRNELVIVWGCDVVGLLTDGANSSSNVSISGCASFCPGTGAGGEAISGLGTLSLTEDRRCTGVGCCQMPISIGRDSYNVRLRRLNPSQPQPPPTQDSTAVLICEQGWLAGASKSTRASPLPVSFDGTAVPVLLGWTIASTPVGADGAAPESSTCPADAARSACKSSHSSCRNVSMSARSGYVCGCDAGYQGNPYLAGGCQDVNECEKAEEHGCFGECINTPGSFRCRCPAGSQGNPTQRLGCFVPPLPPARRSTGLSIGIGVSSAAGLILLVIMATLITRKHKHRRAKKLRQKYFKQNRGQLLEQLVAQRADIAERMIIPLVELEKATNGFDRARELGGGGHGTVYKGILSDLHVVAIKKSKIAVQREIDEFINEVAILSQINHRNVVKLFGCCLETEVPLLVYEFVSNGTLYSHLHVNGPTSLSWSNRLRIATETAKAIAYLHSSVSIPIIHRDIKSTNILLDDTLTSKVSDFGASRCIPIDQTGVTTKVQGTLGYMDPAYYYTQRLTEKSDVYSFGVILVELLTRKKPFSHLTPDGEGLVAHFVTSFTEGKLVHILDLQVMEEADIKVVEEVVALAVTCVKLRGEDRPTMRQVEMALEGIQASKESASGHLSSEKFGDSNSVATGFLSAQGGRSMQEGTRQYSLEEEFLLSSRYPR</sequence>
<evidence type="ECO:0000256" key="12">
    <source>
        <dbReference type="ARBA" id="ARBA00023157"/>
    </source>
</evidence>
<evidence type="ECO:0000313" key="20">
    <source>
        <dbReference type="EnsemblPlants" id="OB09G26310.1"/>
    </source>
</evidence>
<protein>
    <recommendedName>
        <fullName evidence="22">Protein kinase domain-containing protein</fullName>
    </recommendedName>
</protein>
<evidence type="ECO:0000256" key="2">
    <source>
        <dbReference type="ARBA" id="ARBA00022527"/>
    </source>
</evidence>
<dbReference type="Gene3D" id="1.10.510.10">
    <property type="entry name" value="Transferase(Phosphotransferase) domain 1"/>
    <property type="match status" value="1"/>
</dbReference>
<evidence type="ECO:0000256" key="7">
    <source>
        <dbReference type="ARBA" id="ARBA00022741"/>
    </source>
</evidence>
<dbReference type="SMART" id="SM00220">
    <property type="entry name" value="S_TKc"/>
    <property type="match status" value="1"/>
</dbReference>
<dbReference type="InterPro" id="IPR000152">
    <property type="entry name" value="EGF-type_Asp/Asn_hydroxyl_site"/>
</dbReference>
<feature type="signal peptide" evidence="17">
    <location>
        <begin position="1"/>
        <end position="26"/>
    </location>
</feature>
<dbReference type="PROSITE" id="PS50011">
    <property type="entry name" value="PROTEIN_KINASE_DOM"/>
    <property type="match status" value="1"/>
</dbReference>
<dbReference type="InterPro" id="IPR001245">
    <property type="entry name" value="Ser-Thr/Tyr_kinase_cat_dom"/>
</dbReference>
<dbReference type="SMART" id="SM00181">
    <property type="entry name" value="EGF"/>
    <property type="match status" value="2"/>
</dbReference>